<dbReference type="PROSITE" id="PS50068">
    <property type="entry name" value="LDLRA_2"/>
    <property type="match status" value="1"/>
</dbReference>
<evidence type="ECO:0000259" key="4">
    <source>
        <dbReference type="PROSITE" id="PS50041"/>
    </source>
</evidence>
<organism evidence="5">
    <name type="scientific">Rimicaris exoculata</name>
    <name type="common">Deep-sea hydrothermal vent shrimp</name>
    <dbReference type="NCBI Taxonomy" id="71621"/>
    <lineage>
        <taxon>Eukaryota</taxon>
        <taxon>Metazoa</taxon>
        <taxon>Ecdysozoa</taxon>
        <taxon>Arthropoda</taxon>
        <taxon>Crustacea</taxon>
        <taxon>Multicrustacea</taxon>
        <taxon>Malacostraca</taxon>
        <taxon>Eumalacostraca</taxon>
        <taxon>Eucarida</taxon>
        <taxon>Decapoda</taxon>
        <taxon>Pleocyemata</taxon>
        <taxon>Caridea</taxon>
        <taxon>Bresilioidea</taxon>
        <taxon>Alvinocarididae</taxon>
        <taxon>Rimicaris</taxon>
    </lineage>
</organism>
<dbReference type="SUPFAM" id="SSF57424">
    <property type="entry name" value="LDL receptor-like module"/>
    <property type="match status" value="1"/>
</dbReference>
<dbReference type="SUPFAM" id="SSF56436">
    <property type="entry name" value="C-type lectin-like"/>
    <property type="match status" value="1"/>
</dbReference>
<comment type="caution">
    <text evidence="2">Lacks conserved residue(s) required for the propagation of feature annotation.</text>
</comment>
<dbReference type="SMART" id="SM00034">
    <property type="entry name" value="CLECT"/>
    <property type="match status" value="1"/>
</dbReference>
<dbReference type="PRINTS" id="PR00261">
    <property type="entry name" value="LDLRECEPTOR"/>
</dbReference>
<dbReference type="Gene3D" id="4.10.400.10">
    <property type="entry name" value="Low-density Lipoprotein Receptor"/>
    <property type="match status" value="1"/>
</dbReference>
<keyword evidence="1" id="KW-1015">Disulfide bond</keyword>
<feature type="chain" id="PRO_5025505489" evidence="3">
    <location>
        <begin position="19"/>
        <end position="314"/>
    </location>
</feature>
<proteinExistence type="evidence at transcript level"/>
<dbReference type="SMART" id="SM00192">
    <property type="entry name" value="LDLa"/>
    <property type="match status" value="1"/>
</dbReference>
<dbReference type="CDD" id="cd00112">
    <property type="entry name" value="LDLa"/>
    <property type="match status" value="1"/>
</dbReference>
<evidence type="ECO:0000256" key="1">
    <source>
        <dbReference type="ARBA" id="ARBA00023157"/>
    </source>
</evidence>
<dbReference type="EMBL" id="MK443495">
    <property type="protein sequence ID" value="QHW11910.1"/>
    <property type="molecule type" value="mRNA"/>
</dbReference>
<dbReference type="InterPro" id="IPR002172">
    <property type="entry name" value="LDrepeatLR_classA_rpt"/>
</dbReference>
<dbReference type="InterPro" id="IPR016187">
    <property type="entry name" value="CTDL_fold"/>
</dbReference>
<evidence type="ECO:0000313" key="5">
    <source>
        <dbReference type="EMBL" id="QHW11910.1"/>
    </source>
</evidence>
<evidence type="ECO:0000256" key="2">
    <source>
        <dbReference type="PROSITE-ProRule" id="PRU00124"/>
    </source>
</evidence>
<dbReference type="InterPro" id="IPR023415">
    <property type="entry name" value="LDLR_class-A_CS"/>
</dbReference>
<reference evidence="5" key="1">
    <citation type="journal article" date="2019" name="Fish Shellfish Immunol.">
        <title>Identification and characterization of a symbiotic agglutination-related C-type lectin from the hydrothermal vent shrimp Rimicaris exoculata.</title>
        <authorList>
            <person name="Liu X.L."/>
            <person name="Ye S."/>
            <person name="Cheng C.Y."/>
            <person name="Li H.W."/>
            <person name="Lu B."/>
            <person name="Yang W.J."/>
            <person name="Yang J.S."/>
        </authorList>
    </citation>
    <scope>NUCLEOTIDE SEQUENCE</scope>
</reference>
<dbReference type="InterPro" id="IPR016186">
    <property type="entry name" value="C-type_lectin-like/link_sf"/>
</dbReference>
<accession>A0A6C0NG28</accession>
<dbReference type="Gene3D" id="3.10.100.10">
    <property type="entry name" value="Mannose-Binding Protein A, subunit A"/>
    <property type="match status" value="1"/>
</dbReference>
<reference evidence="5" key="2">
    <citation type="submission" date="2019-01" db="EMBL/GenBank/DDBJ databases">
        <authorList>
            <person name="Liu X."/>
        </authorList>
    </citation>
    <scope>NUCLEOTIDE SEQUENCE</scope>
</reference>
<dbReference type="AlphaFoldDB" id="A0A6C0NG28"/>
<name>A0A6C0NG28_RIMEX</name>
<feature type="domain" description="C-type lectin" evidence="4">
    <location>
        <begin position="159"/>
        <end position="304"/>
    </location>
</feature>
<dbReference type="PROSITE" id="PS01209">
    <property type="entry name" value="LDLRA_1"/>
    <property type="match status" value="1"/>
</dbReference>
<dbReference type="Pfam" id="PF00059">
    <property type="entry name" value="Lectin_C"/>
    <property type="match status" value="1"/>
</dbReference>
<dbReference type="GO" id="GO:0030246">
    <property type="term" value="F:carbohydrate binding"/>
    <property type="evidence" value="ECO:0007669"/>
    <property type="project" value="UniProtKB-KW"/>
</dbReference>
<dbReference type="CDD" id="cd00037">
    <property type="entry name" value="CLECT"/>
    <property type="match status" value="1"/>
</dbReference>
<feature type="signal peptide" evidence="3">
    <location>
        <begin position="1"/>
        <end position="18"/>
    </location>
</feature>
<dbReference type="InterPro" id="IPR001304">
    <property type="entry name" value="C-type_lectin-like"/>
</dbReference>
<protein>
    <submittedName>
        <fullName evidence="5">C-type lectin</fullName>
    </submittedName>
</protein>
<dbReference type="PROSITE" id="PS50041">
    <property type="entry name" value="C_TYPE_LECTIN_2"/>
    <property type="match status" value="1"/>
</dbReference>
<dbReference type="InterPro" id="IPR036055">
    <property type="entry name" value="LDL_receptor-like_sf"/>
</dbReference>
<sequence length="314" mass="35127">MKIVLLVVLVHCIFSAGALECDSVSIACANKDKCIPQRYICDNDNDCNDASDEEADLCSAWRSSECSTNQVKCTRNGNTECVPISTYCTSGDSPCEGDFDQRVCKILENGVLEKLADVILVDTIDVSNLNKSNQLAKTFLSLTPHTLRHESCPSMYTLVGDQCLSIFHIGSMSWGEAREFCGIIGGDLITFRNISHFSSVIQHLQQFELTSDFWIGGRLENATEGWIWVNDNAPMEMGSPYWATKFSSSCVERNVTAAESEKTCYHYYQAPKAQPKGLCVSLSFEQFFYMSDDDCVKNMSPLCVYHDEQQTIFR</sequence>
<evidence type="ECO:0000256" key="3">
    <source>
        <dbReference type="SAM" id="SignalP"/>
    </source>
</evidence>
<keyword evidence="3" id="KW-0732">Signal</keyword>
<keyword evidence="5" id="KW-0430">Lectin</keyword>
<dbReference type="Pfam" id="PF00057">
    <property type="entry name" value="Ldl_recept_a"/>
    <property type="match status" value="1"/>
</dbReference>